<dbReference type="Pfam" id="PF08447">
    <property type="entry name" value="PAS_3"/>
    <property type="match status" value="1"/>
</dbReference>
<evidence type="ECO:0000259" key="6">
    <source>
        <dbReference type="PROSITE" id="PS50113"/>
    </source>
</evidence>
<dbReference type="InterPro" id="IPR029787">
    <property type="entry name" value="Nucleotide_cyclase"/>
</dbReference>
<dbReference type="RefSeq" id="WP_037037920.1">
    <property type="nucleotide sequence ID" value="NZ_JAMOHU010000017.1"/>
</dbReference>
<dbReference type="PROSITE" id="PS50887">
    <property type="entry name" value="GGDEF"/>
    <property type="match status" value="1"/>
</dbReference>
<dbReference type="GO" id="GO:0019825">
    <property type="term" value="F:oxygen binding"/>
    <property type="evidence" value="ECO:0007669"/>
    <property type="project" value="InterPro"/>
</dbReference>
<dbReference type="Gene3D" id="1.10.490.10">
    <property type="entry name" value="Globins"/>
    <property type="match status" value="1"/>
</dbReference>
<evidence type="ECO:0000259" key="5">
    <source>
        <dbReference type="PROSITE" id="PS50112"/>
    </source>
</evidence>
<dbReference type="SMART" id="SM00091">
    <property type="entry name" value="PAS"/>
    <property type="match status" value="1"/>
</dbReference>
<gene>
    <name evidence="9" type="ORF">CXK94_10745</name>
</gene>
<dbReference type="Pfam" id="PF11563">
    <property type="entry name" value="Protoglobin"/>
    <property type="match status" value="1"/>
</dbReference>
<evidence type="ECO:0000259" key="8">
    <source>
        <dbReference type="PROSITE" id="PS50887"/>
    </source>
</evidence>
<evidence type="ECO:0000259" key="7">
    <source>
        <dbReference type="PROSITE" id="PS50883"/>
    </source>
</evidence>
<dbReference type="InterPro" id="IPR000160">
    <property type="entry name" value="GGDEF_dom"/>
</dbReference>
<dbReference type="PANTHER" id="PTHR44757:SF2">
    <property type="entry name" value="BIOFILM ARCHITECTURE MAINTENANCE PROTEIN MBAA"/>
    <property type="match status" value="1"/>
</dbReference>
<evidence type="ECO:0000313" key="10">
    <source>
        <dbReference type="Proteomes" id="UP000236023"/>
    </source>
</evidence>
<dbReference type="SUPFAM" id="SSF141868">
    <property type="entry name" value="EAL domain-like"/>
    <property type="match status" value="1"/>
</dbReference>
<sequence>MEDELKALLQRVGLGAEQILTRKRFLQWQAADALRLNRAAVDVDAAHQRFIDKLYGHLAEFDVPAEILNDPAGVARLKHSQRSYYQRLWNGPYERDYVKDRLLVGLVHQRVGVDLEWYLGAYRLYLSEMLRLLLGDAEQHAVYDSLLKIVFFDMILAIDTYSAAQRHALEDSEARLARALRGSEDGIWEWDIEHDRLHLSERWTGMLGLPTEPSYCSRSWFERVHPDDLPGLREAISAHLNGRSPTLAHEYRIRTRFGEYLWVLVRGVVERCEQGAQRMAGSQTDISARKAAEECLRHAARHDSLTGLANRLHLDELLQQAQQRAHGRASALLFVDLDRFKLINDSLGHRVGDQVLVEVAQRLAHCLRPGDHLARFGGDEFVALLGDLACEADAERVAQRMLNALRQPLQLGERTLSVSASIGIAPLYRNGQALDALQAADLALYRAKSAGKNQFALFCESLHSTAARQLELESALAQALTRNEFVLYFQPICRIDRGQPYLVGVEALLRWRYNDALVAPNEFIPVLEESREIVRVGEWVLREACRQVRCWQQAGQAQLYCTVNLSIRQLQAPGFTALLARVLRETELPPASLVLEITETLLMQDSELMLNSLREIAALGVRLALDDFGTGYSSLGYLKRFPLHILKVDRSFIAAAPEDADSVAISRAVIGLGHSLGLAVIAEGVERPEQLQFLIDEGCQNAQGFWFSRPRPAAELQRLFNGENCFDGFWGLLPQASLAPLGLER</sequence>
<evidence type="ECO:0000256" key="1">
    <source>
        <dbReference type="ARBA" id="ARBA00001946"/>
    </source>
</evidence>
<dbReference type="SUPFAM" id="SSF46458">
    <property type="entry name" value="Globin-like"/>
    <property type="match status" value="1"/>
</dbReference>
<evidence type="ECO:0000256" key="4">
    <source>
        <dbReference type="ARBA" id="ARBA00029839"/>
    </source>
</evidence>
<dbReference type="InterPro" id="IPR013655">
    <property type="entry name" value="PAS_fold_3"/>
</dbReference>
<accession>A0A2N8T460</accession>
<dbReference type="PROSITE" id="PS50113">
    <property type="entry name" value="PAC"/>
    <property type="match status" value="1"/>
</dbReference>
<name>A0A2N8T460_STUST</name>
<organism evidence="9 10">
    <name type="scientific">Stutzerimonas stutzeri</name>
    <name type="common">Pseudomonas stutzeri</name>
    <dbReference type="NCBI Taxonomy" id="316"/>
    <lineage>
        <taxon>Bacteria</taxon>
        <taxon>Pseudomonadati</taxon>
        <taxon>Pseudomonadota</taxon>
        <taxon>Gammaproteobacteria</taxon>
        <taxon>Pseudomonadales</taxon>
        <taxon>Pseudomonadaceae</taxon>
        <taxon>Stutzerimonas</taxon>
    </lineage>
</organism>
<dbReference type="Gene3D" id="3.20.20.450">
    <property type="entry name" value="EAL domain"/>
    <property type="match status" value="1"/>
</dbReference>
<evidence type="ECO:0000256" key="3">
    <source>
        <dbReference type="ARBA" id="ARBA00015125"/>
    </source>
</evidence>
<dbReference type="EMBL" id="POUT01000005">
    <property type="protein sequence ID" value="PNG09503.1"/>
    <property type="molecule type" value="Genomic_DNA"/>
</dbReference>
<dbReference type="SUPFAM" id="SSF55073">
    <property type="entry name" value="Nucleotide cyclase"/>
    <property type="match status" value="1"/>
</dbReference>
<dbReference type="FunFam" id="3.30.70.270:FF:000001">
    <property type="entry name" value="Diguanylate cyclase domain protein"/>
    <property type="match status" value="1"/>
</dbReference>
<dbReference type="Pfam" id="PF00563">
    <property type="entry name" value="EAL"/>
    <property type="match status" value="1"/>
</dbReference>
<dbReference type="SUPFAM" id="SSF55785">
    <property type="entry name" value="PYP-like sensor domain (PAS domain)"/>
    <property type="match status" value="1"/>
</dbReference>
<dbReference type="InterPro" id="IPR043128">
    <property type="entry name" value="Rev_trsase/Diguanyl_cyclase"/>
</dbReference>
<dbReference type="PROSITE" id="PS50883">
    <property type="entry name" value="EAL"/>
    <property type="match status" value="1"/>
</dbReference>
<feature type="domain" description="GGDEF" evidence="8">
    <location>
        <begin position="328"/>
        <end position="460"/>
    </location>
</feature>
<dbReference type="SMART" id="SM00267">
    <property type="entry name" value="GGDEF"/>
    <property type="match status" value="1"/>
</dbReference>
<dbReference type="NCBIfam" id="TIGR00229">
    <property type="entry name" value="sensory_box"/>
    <property type="match status" value="1"/>
</dbReference>
<feature type="domain" description="PAC" evidence="6">
    <location>
        <begin position="247"/>
        <end position="298"/>
    </location>
</feature>
<dbReference type="InterPro" id="IPR012292">
    <property type="entry name" value="Globin/Proto"/>
</dbReference>
<evidence type="ECO:0000313" key="9">
    <source>
        <dbReference type="EMBL" id="PNG09503.1"/>
    </source>
</evidence>
<dbReference type="Pfam" id="PF00990">
    <property type="entry name" value="GGDEF"/>
    <property type="match status" value="1"/>
</dbReference>
<dbReference type="InterPro" id="IPR044398">
    <property type="entry name" value="Globin-sensor_dom"/>
</dbReference>
<dbReference type="InterPro" id="IPR000700">
    <property type="entry name" value="PAS-assoc_C"/>
</dbReference>
<dbReference type="NCBIfam" id="TIGR00254">
    <property type="entry name" value="GGDEF"/>
    <property type="match status" value="1"/>
</dbReference>
<dbReference type="AlphaFoldDB" id="A0A2N8T460"/>
<dbReference type="InterPro" id="IPR000014">
    <property type="entry name" value="PAS"/>
</dbReference>
<evidence type="ECO:0000256" key="2">
    <source>
        <dbReference type="ARBA" id="ARBA00004533"/>
    </source>
</evidence>
<comment type="cofactor">
    <cofactor evidence="1">
        <name>Mg(2+)</name>
        <dbReference type="ChEBI" id="CHEBI:18420"/>
    </cofactor>
</comment>
<dbReference type="Gene3D" id="3.30.70.270">
    <property type="match status" value="1"/>
</dbReference>
<dbReference type="CDD" id="cd00130">
    <property type="entry name" value="PAS"/>
    <property type="match status" value="1"/>
</dbReference>
<dbReference type="CDD" id="cd01948">
    <property type="entry name" value="EAL"/>
    <property type="match status" value="1"/>
</dbReference>
<feature type="domain" description="EAL" evidence="7">
    <location>
        <begin position="469"/>
        <end position="724"/>
    </location>
</feature>
<dbReference type="PANTHER" id="PTHR44757">
    <property type="entry name" value="DIGUANYLATE CYCLASE DGCP"/>
    <property type="match status" value="1"/>
</dbReference>
<dbReference type="GO" id="GO:0003824">
    <property type="term" value="F:catalytic activity"/>
    <property type="evidence" value="ECO:0007669"/>
    <property type="project" value="UniProtKB-ARBA"/>
</dbReference>
<dbReference type="GO" id="GO:0005886">
    <property type="term" value="C:plasma membrane"/>
    <property type="evidence" value="ECO:0007669"/>
    <property type="project" value="UniProtKB-SubCell"/>
</dbReference>
<dbReference type="Gene3D" id="3.30.450.20">
    <property type="entry name" value="PAS domain"/>
    <property type="match status" value="1"/>
</dbReference>
<dbReference type="CDD" id="cd01949">
    <property type="entry name" value="GGDEF"/>
    <property type="match status" value="1"/>
</dbReference>
<feature type="domain" description="PAS" evidence="5">
    <location>
        <begin position="172"/>
        <end position="243"/>
    </location>
</feature>
<protein>
    <recommendedName>
        <fullName evidence="3">Diguanylate cyclase DosC</fullName>
    </recommendedName>
    <alternativeName>
        <fullName evidence="4">Direct oxygen-sensing cyclase</fullName>
    </alternativeName>
</protein>
<dbReference type="SMART" id="SM00052">
    <property type="entry name" value="EAL"/>
    <property type="match status" value="1"/>
</dbReference>
<dbReference type="GO" id="GO:0020037">
    <property type="term" value="F:heme binding"/>
    <property type="evidence" value="ECO:0007669"/>
    <property type="project" value="InterPro"/>
</dbReference>
<dbReference type="InterPro" id="IPR001633">
    <property type="entry name" value="EAL_dom"/>
</dbReference>
<dbReference type="InterPro" id="IPR052155">
    <property type="entry name" value="Biofilm_reg_signaling"/>
</dbReference>
<dbReference type="PROSITE" id="PS50112">
    <property type="entry name" value="PAS"/>
    <property type="match status" value="1"/>
</dbReference>
<dbReference type="Proteomes" id="UP000236023">
    <property type="component" value="Unassembled WGS sequence"/>
</dbReference>
<proteinExistence type="predicted"/>
<comment type="subcellular location">
    <subcellularLocation>
        <location evidence="2">Cell inner membrane</location>
    </subcellularLocation>
</comment>
<reference evidence="9 10" key="1">
    <citation type="submission" date="2018-01" db="EMBL/GenBank/DDBJ databases">
        <title>Denitrification phenotypes of diverse strains of Pseudomonas stutzeri.</title>
        <authorList>
            <person name="Milligan D.A."/>
            <person name="Bergaust L."/>
            <person name="Bakken L.R."/>
            <person name="Frostegard A."/>
        </authorList>
    </citation>
    <scope>NUCLEOTIDE SEQUENCE [LARGE SCALE GENOMIC DNA]</scope>
    <source>
        <strain evidence="9 10">24a75</strain>
    </source>
</reference>
<dbReference type="InterPro" id="IPR035965">
    <property type="entry name" value="PAS-like_dom_sf"/>
</dbReference>
<dbReference type="InterPro" id="IPR035919">
    <property type="entry name" value="EAL_sf"/>
</dbReference>
<dbReference type="InterPro" id="IPR009050">
    <property type="entry name" value="Globin-like_sf"/>
</dbReference>
<comment type="caution">
    <text evidence="9">The sequence shown here is derived from an EMBL/GenBank/DDBJ whole genome shotgun (WGS) entry which is preliminary data.</text>
</comment>